<dbReference type="AlphaFoldDB" id="A0AAU9N1S0"/>
<keyword evidence="3" id="KW-1185">Reference proteome</keyword>
<dbReference type="InterPro" id="IPR050796">
    <property type="entry name" value="SCF_F-box_component"/>
</dbReference>
<dbReference type="SUPFAM" id="SSF63829">
    <property type="entry name" value="Calcium-dependent phosphotriesterase"/>
    <property type="match status" value="1"/>
</dbReference>
<feature type="domain" description="F-box associated beta-propeller type 1" evidence="1">
    <location>
        <begin position="16"/>
        <end position="167"/>
    </location>
</feature>
<name>A0AAU9N1S0_9ASTR</name>
<comment type="caution">
    <text evidence="2">The sequence shown here is derived from an EMBL/GenBank/DDBJ whole genome shotgun (WGS) entry which is preliminary data.</text>
</comment>
<gene>
    <name evidence="2" type="ORF">LVIROSA_LOCUS13898</name>
</gene>
<dbReference type="PANTHER" id="PTHR31672:SF13">
    <property type="entry name" value="F-BOX PROTEIN CPR30-LIKE"/>
    <property type="match status" value="1"/>
</dbReference>
<accession>A0AAU9N1S0</accession>
<protein>
    <recommendedName>
        <fullName evidence="1">F-box associated beta-propeller type 1 domain-containing protein</fullName>
    </recommendedName>
</protein>
<organism evidence="2 3">
    <name type="scientific">Lactuca virosa</name>
    <dbReference type="NCBI Taxonomy" id="75947"/>
    <lineage>
        <taxon>Eukaryota</taxon>
        <taxon>Viridiplantae</taxon>
        <taxon>Streptophyta</taxon>
        <taxon>Embryophyta</taxon>
        <taxon>Tracheophyta</taxon>
        <taxon>Spermatophyta</taxon>
        <taxon>Magnoliopsida</taxon>
        <taxon>eudicotyledons</taxon>
        <taxon>Gunneridae</taxon>
        <taxon>Pentapetalae</taxon>
        <taxon>asterids</taxon>
        <taxon>campanulids</taxon>
        <taxon>Asterales</taxon>
        <taxon>Asteraceae</taxon>
        <taxon>Cichorioideae</taxon>
        <taxon>Cichorieae</taxon>
        <taxon>Lactucinae</taxon>
        <taxon>Lactuca</taxon>
    </lineage>
</organism>
<dbReference type="InterPro" id="IPR006527">
    <property type="entry name" value="F-box-assoc_dom_typ1"/>
</dbReference>
<sequence>MLCVGITKSSREDAEYSDLILWNPLMGEYKTLSKAGSDTICYMKTKSPFGLYYSSSDDNYKILRVTGYHGAYIYSLKSDSWRKVVKETYNFEPRLYRWFSYTWEPTALLNEKLYFLKQKCDGNCIRNSYAILMFDTKTEKFTAIAAPSFKYQLTTCSSFMVHRDRIHLYVTISGGNCVFNDNIELWRMDGDGDWTKVVNYRPMSIYLWHEYPLHLMMNGNWLMHSRKIGGGILQLDMDKQTTDVVYPNMNIGIYIPLRGKYIETIVSPNQYTKKHLHQTLLT</sequence>
<dbReference type="EMBL" id="CAKMRJ010002223">
    <property type="protein sequence ID" value="CAH1426838.1"/>
    <property type="molecule type" value="Genomic_DNA"/>
</dbReference>
<dbReference type="Proteomes" id="UP001157418">
    <property type="component" value="Unassembled WGS sequence"/>
</dbReference>
<proteinExistence type="predicted"/>
<dbReference type="NCBIfam" id="TIGR01640">
    <property type="entry name" value="F_box_assoc_1"/>
    <property type="match status" value="1"/>
</dbReference>
<evidence type="ECO:0000313" key="2">
    <source>
        <dbReference type="EMBL" id="CAH1426838.1"/>
    </source>
</evidence>
<dbReference type="Pfam" id="PF07734">
    <property type="entry name" value="FBA_1"/>
    <property type="match status" value="1"/>
</dbReference>
<evidence type="ECO:0000259" key="1">
    <source>
        <dbReference type="Pfam" id="PF07734"/>
    </source>
</evidence>
<evidence type="ECO:0000313" key="3">
    <source>
        <dbReference type="Proteomes" id="UP001157418"/>
    </source>
</evidence>
<reference evidence="2 3" key="1">
    <citation type="submission" date="2022-01" db="EMBL/GenBank/DDBJ databases">
        <authorList>
            <person name="Xiong W."/>
            <person name="Schranz E."/>
        </authorList>
    </citation>
    <scope>NUCLEOTIDE SEQUENCE [LARGE SCALE GENOMIC DNA]</scope>
</reference>
<dbReference type="InterPro" id="IPR017451">
    <property type="entry name" value="F-box-assoc_interact_dom"/>
</dbReference>
<dbReference type="PANTHER" id="PTHR31672">
    <property type="entry name" value="BNACNNG10540D PROTEIN"/>
    <property type="match status" value="1"/>
</dbReference>